<dbReference type="OrthoDB" id="5599753at2759"/>
<keyword evidence="3" id="KW-1185">Reference proteome</keyword>
<protein>
    <recommendedName>
        <fullName evidence="4">Bet v1-like protein</fullName>
    </recommendedName>
</protein>
<feature type="transmembrane region" description="Helical" evidence="1">
    <location>
        <begin position="6"/>
        <end position="24"/>
    </location>
</feature>
<keyword evidence="1" id="KW-0472">Membrane</keyword>
<gene>
    <name evidence="2" type="ORF">BU26DRAFT_487481</name>
</gene>
<evidence type="ECO:0000313" key="3">
    <source>
        <dbReference type="Proteomes" id="UP000800094"/>
    </source>
</evidence>
<sequence>MTYKLLLATLPIAGSVFYLTYLHLNLSRKVQCQTKPYPQDKTITLPSTIQNRPEKYIIHHERARKSIPTASLGTYSKPETLTLLLRHTMATFSRQPPAWGIWYLIKDAKDRGTFDSAYIRSLQFAPGDRVCGVYVVSSRDAERVTLALDAPESYSGPLVEGMLVVEVKEEGSETTFINHTVMWREKGKGRAGALESAGGRWMHGLMVRRLVESGVQRLLAELGDKKGL</sequence>
<accession>A0A6A6IB17</accession>
<dbReference type="Proteomes" id="UP000800094">
    <property type="component" value="Unassembled WGS sequence"/>
</dbReference>
<evidence type="ECO:0008006" key="4">
    <source>
        <dbReference type="Google" id="ProtNLM"/>
    </source>
</evidence>
<proteinExistence type="predicted"/>
<evidence type="ECO:0000313" key="2">
    <source>
        <dbReference type="EMBL" id="KAF2247765.1"/>
    </source>
</evidence>
<dbReference type="AlphaFoldDB" id="A0A6A6IB17"/>
<dbReference type="EMBL" id="ML987197">
    <property type="protein sequence ID" value="KAF2247765.1"/>
    <property type="molecule type" value="Genomic_DNA"/>
</dbReference>
<dbReference type="RefSeq" id="XP_033682769.1">
    <property type="nucleotide sequence ID" value="XM_033825947.1"/>
</dbReference>
<keyword evidence="1" id="KW-1133">Transmembrane helix</keyword>
<reference evidence="2" key="1">
    <citation type="journal article" date="2020" name="Stud. Mycol.">
        <title>101 Dothideomycetes genomes: a test case for predicting lifestyles and emergence of pathogens.</title>
        <authorList>
            <person name="Haridas S."/>
            <person name="Albert R."/>
            <person name="Binder M."/>
            <person name="Bloem J."/>
            <person name="Labutti K."/>
            <person name="Salamov A."/>
            <person name="Andreopoulos B."/>
            <person name="Baker S."/>
            <person name="Barry K."/>
            <person name="Bills G."/>
            <person name="Bluhm B."/>
            <person name="Cannon C."/>
            <person name="Castanera R."/>
            <person name="Culley D."/>
            <person name="Daum C."/>
            <person name="Ezra D."/>
            <person name="Gonzalez J."/>
            <person name="Henrissat B."/>
            <person name="Kuo A."/>
            <person name="Liang C."/>
            <person name="Lipzen A."/>
            <person name="Lutzoni F."/>
            <person name="Magnuson J."/>
            <person name="Mondo S."/>
            <person name="Nolan M."/>
            <person name="Ohm R."/>
            <person name="Pangilinan J."/>
            <person name="Park H.-J."/>
            <person name="Ramirez L."/>
            <person name="Alfaro M."/>
            <person name="Sun H."/>
            <person name="Tritt A."/>
            <person name="Yoshinaga Y."/>
            <person name="Zwiers L.-H."/>
            <person name="Turgeon B."/>
            <person name="Goodwin S."/>
            <person name="Spatafora J."/>
            <person name="Crous P."/>
            <person name="Grigoriev I."/>
        </authorList>
    </citation>
    <scope>NUCLEOTIDE SEQUENCE</scope>
    <source>
        <strain evidence="2">CBS 122368</strain>
    </source>
</reference>
<organism evidence="2 3">
    <name type="scientific">Trematosphaeria pertusa</name>
    <dbReference type="NCBI Taxonomy" id="390896"/>
    <lineage>
        <taxon>Eukaryota</taxon>
        <taxon>Fungi</taxon>
        <taxon>Dikarya</taxon>
        <taxon>Ascomycota</taxon>
        <taxon>Pezizomycotina</taxon>
        <taxon>Dothideomycetes</taxon>
        <taxon>Pleosporomycetidae</taxon>
        <taxon>Pleosporales</taxon>
        <taxon>Massarineae</taxon>
        <taxon>Trematosphaeriaceae</taxon>
        <taxon>Trematosphaeria</taxon>
    </lineage>
</organism>
<keyword evidence="1" id="KW-0812">Transmembrane</keyword>
<evidence type="ECO:0000256" key="1">
    <source>
        <dbReference type="SAM" id="Phobius"/>
    </source>
</evidence>
<name>A0A6A6IB17_9PLEO</name>
<dbReference type="GeneID" id="54579277"/>